<keyword evidence="4 6" id="KW-1133">Transmembrane helix</keyword>
<reference evidence="7 8" key="1">
    <citation type="journal article" date="2018" name="Nat. Biotechnol.">
        <title>A standardized bacterial taxonomy based on genome phylogeny substantially revises the tree of life.</title>
        <authorList>
            <person name="Parks D.H."/>
            <person name="Chuvochina M."/>
            <person name="Waite D.W."/>
            <person name="Rinke C."/>
            <person name="Skarshewski A."/>
            <person name="Chaumeil P.A."/>
            <person name="Hugenholtz P."/>
        </authorList>
    </citation>
    <scope>NUCLEOTIDE SEQUENCE [LARGE SCALE GENOMIC DNA]</scope>
    <source>
        <strain evidence="7">UBA8739</strain>
    </source>
</reference>
<evidence type="ECO:0000313" key="7">
    <source>
        <dbReference type="EMBL" id="HAE50047.1"/>
    </source>
</evidence>
<gene>
    <name evidence="7" type="ORF">DCK97_21765</name>
</gene>
<dbReference type="GO" id="GO:0005886">
    <property type="term" value="C:plasma membrane"/>
    <property type="evidence" value="ECO:0007669"/>
    <property type="project" value="UniProtKB-SubCell"/>
</dbReference>
<feature type="transmembrane region" description="Helical" evidence="6">
    <location>
        <begin position="7"/>
        <end position="28"/>
    </location>
</feature>
<proteinExistence type="predicted"/>
<dbReference type="EMBL" id="DMAI01000355">
    <property type="protein sequence ID" value="HAE50047.1"/>
    <property type="molecule type" value="Genomic_DNA"/>
</dbReference>
<keyword evidence="3 6" id="KW-0812">Transmembrane</keyword>
<dbReference type="Pfam" id="PF03788">
    <property type="entry name" value="LrgA"/>
    <property type="match status" value="1"/>
</dbReference>
<protein>
    <recommendedName>
        <fullName evidence="9">CidA/LrgA family protein</fullName>
    </recommendedName>
</protein>
<dbReference type="Proteomes" id="UP000257706">
    <property type="component" value="Unassembled WGS sequence"/>
</dbReference>
<feature type="transmembrane region" description="Helical" evidence="6">
    <location>
        <begin position="34"/>
        <end position="55"/>
    </location>
</feature>
<evidence type="ECO:0000313" key="8">
    <source>
        <dbReference type="Proteomes" id="UP000257706"/>
    </source>
</evidence>
<dbReference type="PROSITE" id="PS51257">
    <property type="entry name" value="PROKAR_LIPOPROTEIN"/>
    <property type="match status" value="1"/>
</dbReference>
<comment type="caution">
    <text evidence="7">The sequence shown here is derived from an EMBL/GenBank/DDBJ whole genome shotgun (WGS) entry which is preliminary data.</text>
</comment>
<evidence type="ECO:0008006" key="9">
    <source>
        <dbReference type="Google" id="ProtNLM"/>
    </source>
</evidence>
<keyword evidence="2" id="KW-1003">Cell membrane</keyword>
<organism evidence="7 8">
    <name type="scientific">Tistrella mobilis</name>
    <dbReference type="NCBI Taxonomy" id="171437"/>
    <lineage>
        <taxon>Bacteria</taxon>
        <taxon>Pseudomonadati</taxon>
        <taxon>Pseudomonadota</taxon>
        <taxon>Alphaproteobacteria</taxon>
        <taxon>Geminicoccales</taxon>
        <taxon>Geminicoccaceae</taxon>
        <taxon>Tistrella</taxon>
    </lineage>
</organism>
<evidence type="ECO:0000256" key="6">
    <source>
        <dbReference type="SAM" id="Phobius"/>
    </source>
</evidence>
<evidence type="ECO:0000256" key="4">
    <source>
        <dbReference type="ARBA" id="ARBA00022989"/>
    </source>
</evidence>
<feature type="transmembrane region" description="Helical" evidence="6">
    <location>
        <begin position="93"/>
        <end position="115"/>
    </location>
</feature>
<evidence type="ECO:0000256" key="3">
    <source>
        <dbReference type="ARBA" id="ARBA00022692"/>
    </source>
</evidence>
<sequence>MATGWKKAGAVCVGVVGFVLACMAGSWLSAVTGIGLPGQILAVPIVLAVLAWVPVARRPIEAAGDVLLPLLGLFLIPPATRALQAMVDDPGRLPGLVAAIALTLPVTVAVTVGVFTRLRRQPPMPVAAREDPGHD</sequence>
<comment type="subcellular location">
    <subcellularLocation>
        <location evidence="1">Cell membrane</location>
        <topology evidence="1">Multi-pass membrane protein</topology>
    </subcellularLocation>
</comment>
<name>A0A3B9IRT2_9PROT</name>
<accession>A0A3B9IRT2</accession>
<keyword evidence="5 6" id="KW-0472">Membrane</keyword>
<evidence type="ECO:0000256" key="1">
    <source>
        <dbReference type="ARBA" id="ARBA00004651"/>
    </source>
</evidence>
<feature type="transmembrane region" description="Helical" evidence="6">
    <location>
        <begin position="67"/>
        <end position="87"/>
    </location>
</feature>
<evidence type="ECO:0000256" key="2">
    <source>
        <dbReference type="ARBA" id="ARBA00022475"/>
    </source>
</evidence>
<evidence type="ECO:0000256" key="5">
    <source>
        <dbReference type="ARBA" id="ARBA00023136"/>
    </source>
</evidence>
<dbReference type="AlphaFoldDB" id="A0A3B9IRT2"/>
<dbReference type="InterPro" id="IPR005538">
    <property type="entry name" value="LrgA/CidA"/>
</dbReference>